<dbReference type="AlphaFoldDB" id="A0A3N4JIC6"/>
<proteinExistence type="predicted"/>
<accession>A0A3N4JIC6</accession>
<evidence type="ECO:0000313" key="2">
    <source>
        <dbReference type="Proteomes" id="UP000276215"/>
    </source>
</evidence>
<dbReference type="EMBL" id="ML120411">
    <property type="protein sequence ID" value="RPA96768.1"/>
    <property type="molecule type" value="Genomic_DNA"/>
</dbReference>
<name>A0A3N4JIC6_9PEZI</name>
<reference evidence="1 2" key="1">
    <citation type="journal article" date="2018" name="Nat. Ecol. Evol.">
        <title>Pezizomycetes genomes reveal the molecular basis of ectomycorrhizal truffle lifestyle.</title>
        <authorList>
            <person name="Murat C."/>
            <person name="Payen T."/>
            <person name="Noel B."/>
            <person name="Kuo A."/>
            <person name="Morin E."/>
            <person name="Chen J."/>
            <person name="Kohler A."/>
            <person name="Krizsan K."/>
            <person name="Balestrini R."/>
            <person name="Da Silva C."/>
            <person name="Montanini B."/>
            <person name="Hainaut M."/>
            <person name="Levati E."/>
            <person name="Barry K.W."/>
            <person name="Belfiori B."/>
            <person name="Cichocki N."/>
            <person name="Clum A."/>
            <person name="Dockter R.B."/>
            <person name="Fauchery L."/>
            <person name="Guy J."/>
            <person name="Iotti M."/>
            <person name="Le Tacon F."/>
            <person name="Lindquist E.A."/>
            <person name="Lipzen A."/>
            <person name="Malagnac F."/>
            <person name="Mello A."/>
            <person name="Molinier V."/>
            <person name="Miyauchi S."/>
            <person name="Poulain J."/>
            <person name="Riccioni C."/>
            <person name="Rubini A."/>
            <person name="Sitrit Y."/>
            <person name="Splivallo R."/>
            <person name="Traeger S."/>
            <person name="Wang M."/>
            <person name="Zifcakova L."/>
            <person name="Wipf D."/>
            <person name="Zambonelli A."/>
            <person name="Paolocci F."/>
            <person name="Nowrousian M."/>
            <person name="Ottonello S."/>
            <person name="Baldrian P."/>
            <person name="Spatafora J.W."/>
            <person name="Henrissat B."/>
            <person name="Nagy L.G."/>
            <person name="Aury J.M."/>
            <person name="Wincker P."/>
            <person name="Grigoriev I.V."/>
            <person name="Bonfante P."/>
            <person name="Martin F.M."/>
        </authorList>
    </citation>
    <scope>NUCLEOTIDE SEQUENCE [LARGE SCALE GENOMIC DNA]</scope>
    <source>
        <strain evidence="1 2">120613-1</strain>
    </source>
</reference>
<gene>
    <name evidence="1" type="ORF">L873DRAFT_1194425</name>
</gene>
<keyword evidence="2" id="KW-1185">Reference proteome</keyword>
<sequence length="103" mass="11892">MSHIFLLLFEQRVFFWCPTGYLVFHWSLVKRTGLREVKNFLRERVPNCGYPFLFLLLGVVVILRCSLKRCSSLFPPLRISIPTHTPSNHTITGNGRATLAECL</sequence>
<evidence type="ECO:0000313" key="1">
    <source>
        <dbReference type="EMBL" id="RPA96768.1"/>
    </source>
</evidence>
<organism evidence="1 2">
    <name type="scientific">Choiromyces venosus 120613-1</name>
    <dbReference type="NCBI Taxonomy" id="1336337"/>
    <lineage>
        <taxon>Eukaryota</taxon>
        <taxon>Fungi</taxon>
        <taxon>Dikarya</taxon>
        <taxon>Ascomycota</taxon>
        <taxon>Pezizomycotina</taxon>
        <taxon>Pezizomycetes</taxon>
        <taxon>Pezizales</taxon>
        <taxon>Tuberaceae</taxon>
        <taxon>Choiromyces</taxon>
    </lineage>
</organism>
<protein>
    <submittedName>
        <fullName evidence="1">Uncharacterized protein</fullName>
    </submittedName>
</protein>
<dbReference type="Proteomes" id="UP000276215">
    <property type="component" value="Unassembled WGS sequence"/>
</dbReference>